<dbReference type="AlphaFoldDB" id="A0A2G5H9R7"/>
<feature type="region of interest" description="Disordered" evidence="5">
    <location>
        <begin position="159"/>
        <end position="259"/>
    </location>
</feature>
<gene>
    <name evidence="7" type="ORF">CB0940_06756</name>
    <name evidence="8" type="ORF">RHO25_007304</name>
</gene>
<feature type="domain" description="Ubiquitin-like protease family profile" evidence="6">
    <location>
        <begin position="675"/>
        <end position="863"/>
    </location>
</feature>
<dbReference type="Proteomes" id="UP001302367">
    <property type="component" value="Chromosome 5"/>
</dbReference>
<dbReference type="PROSITE" id="PS50600">
    <property type="entry name" value="ULP_PROTEASE"/>
    <property type="match status" value="1"/>
</dbReference>
<evidence type="ECO:0000256" key="1">
    <source>
        <dbReference type="ARBA" id="ARBA00005234"/>
    </source>
</evidence>
<keyword evidence="10" id="KW-1185">Reference proteome</keyword>
<feature type="compositionally biased region" description="Basic and acidic residues" evidence="5">
    <location>
        <begin position="567"/>
        <end position="589"/>
    </location>
</feature>
<evidence type="ECO:0000313" key="10">
    <source>
        <dbReference type="Proteomes" id="UP001302367"/>
    </source>
</evidence>
<dbReference type="PANTHER" id="PTHR12606:SF141">
    <property type="entry name" value="GH15225P-RELATED"/>
    <property type="match status" value="1"/>
</dbReference>
<sequence length="900" mass="100531">MVLSCESAGHGPNGPLDKNERRVYQHYAWAPQADRSPARYVYHQIFHTTSLGFPRVADFPSPTVPEPMEIDSAPAPQIAQAETSDIDMEDAPAVRRVQWTPPADYSRPSSRAAIGNMLPRTALSKRIHLINHLETYVPKEPYPLNLDVDISHPSIYEKTLSDTPPVKPLHANTAGKTPPATKVRASNTFSVPDDSSFSELSPEHASTPFPFSARQAKSWRISPPKQRVTPEGRPILSPVSPRESTTSTSPPRQQTTLSPEVLYPSLQVAGRSPPQIAGQKRRFEDAIKDVYEEDDDRPQTVAGCFFGVVRTVVSTVVGWLSRVIPSRKPKRTTQEQEIFALRLSSRESNKRRAIRKEDIEADPMPGYYPGSAGQMQDMIAPAHRSAPNASTLATPPDSRPGSMEKSSPVPTRTASQSRSMPNMLQEYTNIQTQLPSPKEEPGSMNRSGAPTADLIDLRQNFTASSQLQHQTLRRAASMKQPLQPSTHPATIAARKAEEKPQKPKLNVPFRMRGANYSKAKFPPMKTKAELGLLPPRNPPDRATHNKEANERVDALVEKAQRITIEPPEQKSLRESVRARKHRQEQEDARQQQIAKVRQAEEEARLQAEREAEEAKQKAEEERKQAEEAAAAEAARRKEALENFVPTISEDWQQTIARELATTDPAKTVAHSTRGVELTRKTFGCILPQQNEHQIKAAQDPSVRRGPSGWLNDEGVDGFIGAIVDRKREQEGYVKGKGTPSYAAFGCAWYTTVKKGTIKSISRWARRQQIGDQKLLECEKIFFPVNTGAHWVLLIISPKDRTLEFLDSAGGSGRSFFRLAREWLAMELGTKYVEDEWRELESKSQQQMNMDDCGVFTCMNALASAKGLEFEAVKPVRDMKRAREYITCVLLDGGFGKSFEL</sequence>
<dbReference type="Proteomes" id="UP000230605">
    <property type="component" value="Chromosome 5"/>
</dbReference>
<feature type="compositionally biased region" description="Basic and acidic residues" evidence="5">
    <location>
        <begin position="606"/>
        <end position="626"/>
    </location>
</feature>
<feature type="compositionally biased region" description="Polar residues" evidence="5">
    <location>
        <begin position="404"/>
        <end position="419"/>
    </location>
</feature>
<evidence type="ECO:0000256" key="4">
    <source>
        <dbReference type="ARBA" id="ARBA00022807"/>
    </source>
</evidence>
<reference evidence="7 9" key="1">
    <citation type="submission" date="2015-10" db="EMBL/GenBank/DDBJ databases">
        <title>The cercosporin biosynthetic gene cluster was horizontally transferred to several fungal lineages and shown to be expanded in Cercospora beticola based on microsynteny with recipient genomes.</title>
        <authorList>
            <person name="De Jonge R."/>
            <person name="Ebert M.K."/>
            <person name="Suttle J.C."/>
            <person name="Jurick Ii W.M."/>
            <person name="Secor G.A."/>
            <person name="Thomma B.P."/>
            <person name="Van De Peer Y."/>
            <person name="Bolton M.D."/>
        </authorList>
    </citation>
    <scope>NUCLEOTIDE SEQUENCE [LARGE SCALE GENOMIC DNA]</scope>
    <source>
        <strain evidence="7 9">09-40</strain>
    </source>
</reference>
<dbReference type="Gene3D" id="3.40.395.10">
    <property type="entry name" value="Adenoviral Proteinase, Chain A"/>
    <property type="match status" value="1"/>
</dbReference>
<dbReference type="SUPFAM" id="SSF54001">
    <property type="entry name" value="Cysteine proteinases"/>
    <property type="match status" value="1"/>
</dbReference>
<dbReference type="Pfam" id="PF02902">
    <property type="entry name" value="Peptidase_C48"/>
    <property type="match status" value="1"/>
</dbReference>
<comment type="similarity">
    <text evidence="1">Belongs to the peptidase C48 family.</text>
</comment>
<dbReference type="EMBL" id="CP134188">
    <property type="protein sequence ID" value="WPB02668.1"/>
    <property type="molecule type" value="Genomic_DNA"/>
</dbReference>
<keyword evidence="2 7" id="KW-0645">Protease</keyword>
<reference evidence="8 10" key="2">
    <citation type="submission" date="2023-09" db="EMBL/GenBank/DDBJ databases">
        <title>Complete-Gapless Cercospora beticola genome.</title>
        <authorList>
            <person name="Wyatt N.A."/>
            <person name="Spanner R.E."/>
            <person name="Bolton M.D."/>
        </authorList>
    </citation>
    <scope>NUCLEOTIDE SEQUENCE [LARGE SCALE GENOMIC DNA]</scope>
    <source>
        <strain evidence="8">Cb09-40</strain>
    </source>
</reference>
<evidence type="ECO:0000313" key="7">
    <source>
        <dbReference type="EMBL" id="PIA89288.1"/>
    </source>
</evidence>
<dbReference type="PANTHER" id="PTHR12606">
    <property type="entry name" value="SENTRIN/SUMO-SPECIFIC PROTEASE"/>
    <property type="match status" value="1"/>
</dbReference>
<feature type="compositionally biased region" description="Low complexity" evidence="5">
    <location>
        <begin position="237"/>
        <end position="259"/>
    </location>
</feature>
<evidence type="ECO:0000259" key="6">
    <source>
        <dbReference type="PROSITE" id="PS50600"/>
    </source>
</evidence>
<accession>A0A2G5H9R7</accession>
<proteinExistence type="inferred from homology"/>
<keyword evidence="4" id="KW-0788">Thiol protease</keyword>
<dbReference type="InterPro" id="IPR038765">
    <property type="entry name" value="Papain-like_cys_pep_sf"/>
</dbReference>
<evidence type="ECO:0000313" key="9">
    <source>
        <dbReference type="Proteomes" id="UP000230605"/>
    </source>
</evidence>
<keyword evidence="3" id="KW-0378">Hydrolase</keyword>
<organism evidence="7 9">
    <name type="scientific">Cercospora beticola</name>
    <name type="common">Sugarbeet leaf spot fungus</name>
    <dbReference type="NCBI Taxonomy" id="122368"/>
    <lineage>
        <taxon>Eukaryota</taxon>
        <taxon>Fungi</taxon>
        <taxon>Dikarya</taxon>
        <taxon>Ascomycota</taxon>
        <taxon>Pezizomycotina</taxon>
        <taxon>Dothideomycetes</taxon>
        <taxon>Dothideomycetidae</taxon>
        <taxon>Mycosphaerellales</taxon>
        <taxon>Mycosphaerellaceae</taxon>
        <taxon>Cercospora</taxon>
    </lineage>
</organism>
<dbReference type="GO" id="GO:0006508">
    <property type="term" value="P:proteolysis"/>
    <property type="evidence" value="ECO:0007669"/>
    <property type="project" value="UniProtKB-KW"/>
</dbReference>
<feature type="region of interest" description="Disordered" evidence="5">
    <location>
        <begin position="384"/>
        <end position="419"/>
    </location>
</feature>
<name>A0A2G5H9R7_CERBT</name>
<dbReference type="GO" id="GO:0016926">
    <property type="term" value="P:protein desumoylation"/>
    <property type="evidence" value="ECO:0007669"/>
    <property type="project" value="TreeGrafter"/>
</dbReference>
<dbReference type="EMBL" id="LKMD01000108">
    <property type="protein sequence ID" value="PIA89288.1"/>
    <property type="molecule type" value="Genomic_DNA"/>
</dbReference>
<evidence type="ECO:0000256" key="5">
    <source>
        <dbReference type="SAM" id="MobiDB-lite"/>
    </source>
</evidence>
<feature type="region of interest" description="Disordered" evidence="5">
    <location>
        <begin position="528"/>
        <end position="594"/>
    </location>
</feature>
<evidence type="ECO:0000256" key="3">
    <source>
        <dbReference type="ARBA" id="ARBA00022801"/>
    </source>
</evidence>
<feature type="region of interest" description="Disordered" evidence="5">
    <location>
        <begin position="606"/>
        <end position="632"/>
    </location>
</feature>
<dbReference type="GO" id="GO:0016929">
    <property type="term" value="F:deSUMOylase activity"/>
    <property type="evidence" value="ECO:0007669"/>
    <property type="project" value="TreeGrafter"/>
</dbReference>
<dbReference type="GO" id="GO:0005634">
    <property type="term" value="C:nucleus"/>
    <property type="evidence" value="ECO:0007669"/>
    <property type="project" value="TreeGrafter"/>
</dbReference>
<dbReference type="InterPro" id="IPR003653">
    <property type="entry name" value="Peptidase_C48_C"/>
</dbReference>
<feature type="compositionally biased region" description="Polar residues" evidence="5">
    <location>
        <begin position="184"/>
        <end position="199"/>
    </location>
</feature>
<protein>
    <submittedName>
        <fullName evidence="7">Sentrin-specific protease 2</fullName>
    </submittedName>
</protein>
<evidence type="ECO:0000256" key="2">
    <source>
        <dbReference type="ARBA" id="ARBA00022670"/>
    </source>
</evidence>
<dbReference type="OrthoDB" id="1939479at2759"/>
<evidence type="ECO:0000313" key="8">
    <source>
        <dbReference type="EMBL" id="WPB02668.1"/>
    </source>
</evidence>
<feature type="compositionally biased region" description="Basic and acidic residues" evidence="5">
    <location>
        <begin position="538"/>
        <end position="560"/>
    </location>
</feature>